<proteinExistence type="predicted"/>
<protein>
    <submittedName>
        <fullName evidence="2">Uncharacterized protein</fullName>
    </submittedName>
</protein>
<reference evidence="2" key="2">
    <citation type="submission" date="2018-05" db="EMBL/GenBank/DDBJ databases">
        <title>OmerRS3 (Oryza meridionalis Reference Sequence Version 3).</title>
        <authorList>
            <person name="Zhang J."/>
            <person name="Kudrna D."/>
            <person name="Lee S."/>
            <person name="Talag J."/>
            <person name="Welchert J."/>
            <person name="Wing R.A."/>
        </authorList>
    </citation>
    <scope>NUCLEOTIDE SEQUENCE [LARGE SCALE GENOMIC DNA]</scope>
    <source>
        <strain evidence="2">cv. OR44</strain>
    </source>
</reference>
<reference evidence="2" key="1">
    <citation type="submission" date="2015-04" db="UniProtKB">
        <authorList>
            <consortium name="EnsemblPlants"/>
        </authorList>
    </citation>
    <scope>IDENTIFICATION</scope>
</reference>
<dbReference type="Gramene" id="OMERI10G06850.1">
    <property type="protein sequence ID" value="OMERI10G06850.1"/>
    <property type="gene ID" value="OMERI10G06850"/>
</dbReference>
<feature type="compositionally biased region" description="Low complexity" evidence="1">
    <location>
        <begin position="74"/>
        <end position="93"/>
    </location>
</feature>
<accession>A0A0E0EXM9</accession>
<dbReference type="Proteomes" id="UP000008021">
    <property type="component" value="Chromosome 10"/>
</dbReference>
<sequence length="93" mass="10396">MTVEKAMEQNQESTDHLLNLPVGCLKLGSIDVEDVIFILKVHSKSGFALRFGDKVKAPLDEAPESQIDPQRNMPYSYRKLSSSSTLPSDTSWK</sequence>
<evidence type="ECO:0000256" key="1">
    <source>
        <dbReference type="SAM" id="MobiDB-lite"/>
    </source>
</evidence>
<dbReference type="EnsemblPlants" id="OMERI10G06850.1">
    <property type="protein sequence ID" value="OMERI10G06850.1"/>
    <property type="gene ID" value="OMERI10G06850"/>
</dbReference>
<evidence type="ECO:0000313" key="2">
    <source>
        <dbReference type="EnsemblPlants" id="OMERI10G06850.1"/>
    </source>
</evidence>
<name>A0A0E0EXM9_9ORYZ</name>
<feature type="region of interest" description="Disordered" evidence="1">
    <location>
        <begin position="59"/>
        <end position="93"/>
    </location>
</feature>
<evidence type="ECO:0000313" key="3">
    <source>
        <dbReference type="Proteomes" id="UP000008021"/>
    </source>
</evidence>
<organism evidence="2">
    <name type="scientific">Oryza meridionalis</name>
    <dbReference type="NCBI Taxonomy" id="40149"/>
    <lineage>
        <taxon>Eukaryota</taxon>
        <taxon>Viridiplantae</taxon>
        <taxon>Streptophyta</taxon>
        <taxon>Embryophyta</taxon>
        <taxon>Tracheophyta</taxon>
        <taxon>Spermatophyta</taxon>
        <taxon>Magnoliopsida</taxon>
        <taxon>Liliopsida</taxon>
        <taxon>Poales</taxon>
        <taxon>Poaceae</taxon>
        <taxon>BOP clade</taxon>
        <taxon>Oryzoideae</taxon>
        <taxon>Oryzeae</taxon>
        <taxon>Oryzinae</taxon>
        <taxon>Oryza</taxon>
    </lineage>
</organism>
<dbReference type="AlphaFoldDB" id="A0A0E0EXM9"/>
<keyword evidence="3" id="KW-1185">Reference proteome</keyword>
<dbReference type="HOGENOM" id="CLU_2403317_0_0_1"/>